<comment type="caution">
    <text evidence="1">The sequence shown here is derived from an EMBL/GenBank/DDBJ whole genome shotgun (WGS) entry which is preliminary data.</text>
</comment>
<dbReference type="Proteomes" id="UP001595075">
    <property type="component" value="Unassembled WGS sequence"/>
</dbReference>
<dbReference type="EMBL" id="JAZHXI010000011">
    <property type="protein sequence ID" value="KAL2066226.1"/>
    <property type="molecule type" value="Genomic_DNA"/>
</dbReference>
<name>A0ABR4CAF1_9HELO</name>
<proteinExistence type="predicted"/>
<keyword evidence="2" id="KW-1185">Reference proteome</keyword>
<reference evidence="1 2" key="1">
    <citation type="journal article" date="2024" name="Commun. Biol.">
        <title>Comparative genomic analysis of thermophilic fungi reveals convergent evolutionary adaptations and gene losses.</title>
        <authorList>
            <person name="Steindorff A.S."/>
            <person name="Aguilar-Pontes M.V."/>
            <person name="Robinson A.J."/>
            <person name="Andreopoulos B."/>
            <person name="LaButti K."/>
            <person name="Kuo A."/>
            <person name="Mondo S."/>
            <person name="Riley R."/>
            <person name="Otillar R."/>
            <person name="Haridas S."/>
            <person name="Lipzen A."/>
            <person name="Grimwood J."/>
            <person name="Schmutz J."/>
            <person name="Clum A."/>
            <person name="Reid I.D."/>
            <person name="Moisan M.C."/>
            <person name="Butler G."/>
            <person name="Nguyen T.T.M."/>
            <person name="Dewar K."/>
            <person name="Conant G."/>
            <person name="Drula E."/>
            <person name="Henrissat B."/>
            <person name="Hansel C."/>
            <person name="Singer S."/>
            <person name="Hutchinson M.I."/>
            <person name="de Vries R.P."/>
            <person name="Natvig D.O."/>
            <person name="Powell A.J."/>
            <person name="Tsang A."/>
            <person name="Grigoriev I.V."/>
        </authorList>
    </citation>
    <scope>NUCLEOTIDE SEQUENCE [LARGE SCALE GENOMIC DNA]</scope>
    <source>
        <strain evidence="1 2">CBS 494.80</strain>
    </source>
</reference>
<gene>
    <name evidence="1" type="ORF">VTL71DRAFT_2297</name>
</gene>
<sequence>MSCRIEQASKVREILEDKATTSTNIFVYLTVSANFIRSSGSLDSRYSGTISSSFDLYSTTISELCTLILEYGYIWINLSLPHLDFRSISVSCYLTSSPFCFTLHEERIQAIRFHPNMPGCTGVHGCSSAMNFAAVDSLKP</sequence>
<organism evidence="1 2">
    <name type="scientific">Oculimacula yallundae</name>
    <dbReference type="NCBI Taxonomy" id="86028"/>
    <lineage>
        <taxon>Eukaryota</taxon>
        <taxon>Fungi</taxon>
        <taxon>Dikarya</taxon>
        <taxon>Ascomycota</taxon>
        <taxon>Pezizomycotina</taxon>
        <taxon>Leotiomycetes</taxon>
        <taxon>Helotiales</taxon>
        <taxon>Ploettnerulaceae</taxon>
        <taxon>Oculimacula</taxon>
    </lineage>
</organism>
<evidence type="ECO:0000313" key="2">
    <source>
        <dbReference type="Proteomes" id="UP001595075"/>
    </source>
</evidence>
<accession>A0ABR4CAF1</accession>
<evidence type="ECO:0000313" key="1">
    <source>
        <dbReference type="EMBL" id="KAL2066226.1"/>
    </source>
</evidence>
<protein>
    <submittedName>
        <fullName evidence="1">Uncharacterized protein</fullName>
    </submittedName>
</protein>